<evidence type="ECO:0000313" key="4">
    <source>
        <dbReference type="Proteomes" id="UP000078116"/>
    </source>
</evidence>
<evidence type="ECO:0000313" key="1">
    <source>
        <dbReference type="EMBL" id="OAJ57781.1"/>
    </source>
</evidence>
<comment type="caution">
    <text evidence="1">The sequence shown here is derived from an EMBL/GenBank/DDBJ whole genome shotgun (WGS) entry which is preliminary data.</text>
</comment>
<reference evidence="3 4" key="1">
    <citation type="submission" date="2016-04" db="EMBL/GenBank/DDBJ databases">
        <title>Reclassification of Paraburkholderia panaciterrae (Farh et al. 2015) Dobritsa &amp; Samadpour 2016 as a later homotypic synonym of Paraburkholderia ginsengiterrae (Farh et al. 2015) Dobritsa &amp; Samadpour 2016.</title>
        <authorList>
            <person name="Dobritsa A.P."/>
            <person name="Kutumbaka K."/>
            <person name="Samadpour M."/>
        </authorList>
    </citation>
    <scope>NUCLEOTIDE SEQUENCE [LARGE SCALE GENOMIC DNA]</scope>
    <source>
        <strain evidence="1 4">DCY85</strain>
        <strain evidence="2 3">DCY85-1</strain>
    </source>
</reference>
<accession>A0A1A9N6V4</accession>
<dbReference type="AlphaFoldDB" id="A0A1A9N6V4"/>
<dbReference type="EMBL" id="LXJZ01000119">
    <property type="protein sequence ID" value="OAJ59884.1"/>
    <property type="molecule type" value="Genomic_DNA"/>
</dbReference>
<dbReference type="EMBL" id="LXKA01000326">
    <property type="protein sequence ID" value="OAJ57781.1"/>
    <property type="molecule type" value="Genomic_DNA"/>
</dbReference>
<gene>
    <name evidence="2" type="ORF">A6V36_26330</name>
    <name evidence="1" type="ORF">A6V37_29270</name>
</gene>
<proteinExistence type="predicted"/>
<evidence type="ECO:0000313" key="2">
    <source>
        <dbReference type="EMBL" id="OAJ59884.1"/>
    </source>
</evidence>
<name>A0A1A9N6V4_9BURK</name>
<dbReference type="Proteomes" id="UP000078116">
    <property type="component" value="Unassembled WGS sequence"/>
</dbReference>
<protein>
    <submittedName>
        <fullName evidence="1">Uncharacterized protein</fullName>
    </submittedName>
</protein>
<evidence type="ECO:0000313" key="3">
    <source>
        <dbReference type="Proteomes" id="UP000077961"/>
    </source>
</evidence>
<keyword evidence="3" id="KW-1185">Reference proteome</keyword>
<sequence>MQWISILRQGYIDVASVRYGRSHLVASAFTLAIPASAKFASIAATVHVEYTSHCVSVGPGANGPLDFEALGADCRILDHRQAARAFCAARHRWSLRLPTIVAQLGERRCYFTGQSNWLVIEDITERGDPVEYEVFFRLRRAGASALRLVIESAYVRDPGRGRAGIPRNRRSIVRFRVLAAKILRGESIRDPNLNRH</sequence>
<dbReference type="OrthoDB" id="514079at2"/>
<dbReference type="RefSeq" id="WP_064267420.1">
    <property type="nucleotide sequence ID" value="NZ_LXJZ01000119.1"/>
</dbReference>
<dbReference type="Proteomes" id="UP000077961">
    <property type="component" value="Unassembled WGS sequence"/>
</dbReference>
<organism evidence="1 4">
    <name type="scientific">Paraburkholderia ginsengiterrae</name>
    <dbReference type="NCBI Taxonomy" id="1462993"/>
    <lineage>
        <taxon>Bacteria</taxon>
        <taxon>Pseudomonadati</taxon>
        <taxon>Pseudomonadota</taxon>
        <taxon>Betaproteobacteria</taxon>
        <taxon>Burkholderiales</taxon>
        <taxon>Burkholderiaceae</taxon>
        <taxon>Paraburkholderia</taxon>
    </lineage>
</organism>